<dbReference type="Proteomes" id="UP000276953">
    <property type="component" value="Unassembled WGS sequence"/>
</dbReference>
<accession>A0A432DUE9</accession>
<proteinExistence type="predicted"/>
<sequence>MFFSKKYNKGILTLFKQSIQHKKKSVYNIDLHTGSADNYMFIPSMIIVDKDFNYEYLMKYSYIHLPNDINVYTSSISIQDNENRCNKVRIVLKGNAIHENIDDLLSNISKVPKNVSTGKCDPIVYEMDLKDFFPEKIVH</sequence>
<name>A0A432DUE9_9FLAO</name>
<organism evidence="1 2">
    <name type="scientific">Chryseobacterium arthrosphaerae</name>
    <dbReference type="NCBI Taxonomy" id="651561"/>
    <lineage>
        <taxon>Bacteria</taxon>
        <taxon>Pseudomonadati</taxon>
        <taxon>Bacteroidota</taxon>
        <taxon>Flavobacteriia</taxon>
        <taxon>Flavobacteriales</taxon>
        <taxon>Weeksellaceae</taxon>
        <taxon>Chryseobacterium group</taxon>
        <taxon>Chryseobacterium</taxon>
    </lineage>
</organism>
<evidence type="ECO:0000313" key="2">
    <source>
        <dbReference type="Proteomes" id="UP000276953"/>
    </source>
</evidence>
<dbReference type="AlphaFoldDB" id="A0A432DUE9"/>
<dbReference type="EMBL" id="RYFC01000003">
    <property type="protein sequence ID" value="RTZ46706.1"/>
    <property type="molecule type" value="Genomic_DNA"/>
</dbReference>
<gene>
    <name evidence="1" type="ORF">EJ377_22275</name>
</gene>
<comment type="caution">
    <text evidence="1">The sequence shown here is derived from an EMBL/GenBank/DDBJ whole genome shotgun (WGS) entry which is preliminary data.</text>
</comment>
<protein>
    <submittedName>
        <fullName evidence="1">Uncharacterized protein</fullName>
    </submittedName>
</protein>
<evidence type="ECO:0000313" key="1">
    <source>
        <dbReference type="EMBL" id="RTZ46706.1"/>
    </source>
</evidence>
<reference evidence="1 2" key="1">
    <citation type="submission" date="2018-12" db="EMBL/GenBank/DDBJ databases">
        <title>Draft Genome Sequence of Chryseobacterium arthrosphaerae strain ED882-96 Isolated from the Blood of a Patient with Liver Cirrhosis in Taiwan.</title>
        <authorList>
            <person name="Lin J.-N."/>
            <person name="Lai C.-H."/>
            <person name="Yang C.-H."/>
            <person name="Huang Y.-H."/>
        </authorList>
    </citation>
    <scope>NUCLEOTIDE SEQUENCE [LARGE SCALE GENOMIC DNA]</scope>
    <source>
        <strain evidence="1 2">ED882-96</strain>
    </source>
</reference>